<reference evidence="2" key="3">
    <citation type="submission" date="2022-06" db="UniProtKB">
        <authorList>
            <consortium name="EnsemblPlants"/>
        </authorList>
    </citation>
    <scope>IDENTIFICATION</scope>
</reference>
<dbReference type="InterPro" id="IPR036041">
    <property type="entry name" value="Ribosome-inact_prot_sf"/>
</dbReference>
<proteinExistence type="inferred from homology"/>
<keyword evidence="3" id="KW-1185">Reference proteome</keyword>
<reference evidence="3" key="1">
    <citation type="journal article" date="2013" name="Nature">
        <title>Draft genome of the wheat A-genome progenitor Triticum urartu.</title>
        <authorList>
            <person name="Ling H.Q."/>
            <person name="Zhao S."/>
            <person name="Liu D."/>
            <person name="Wang J."/>
            <person name="Sun H."/>
            <person name="Zhang C."/>
            <person name="Fan H."/>
            <person name="Li D."/>
            <person name="Dong L."/>
            <person name="Tao Y."/>
            <person name="Gao C."/>
            <person name="Wu H."/>
            <person name="Li Y."/>
            <person name="Cui Y."/>
            <person name="Guo X."/>
            <person name="Zheng S."/>
            <person name="Wang B."/>
            <person name="Yu K."/>
            <person name="Liang Q."/>
            <person name="Yang W."/>
            <person name="Lou X."/>
            <person name="Chen J."/>
            <person name="Feng M."/>
            <person name="Jian J."/>
            <person name="Zhang X."/>
            <person name="Luo G."/>
            <person name="Jiang Y."/>
            <person name="Liu J."/>
            <person name="Wang Z."/>
            <person name="Sha Y."/>
            <person name="Zhang B."/>
            <person name="Wu H."/>
            <person name="Tang D."/>
            <person name="Shen Q."/>
            <person name="Xue P."/>
            <person name="Zou S."/>
            <person name="Wang X."/>
            <person name="Liu X."/>
            <person name="Wang F."/>
            <person name="Yang Y."/>
            <person name="An X."/>
            <person name="Dong Z."/>
            <person name="Zhang K."/>
            <person name="Zhang X."/>
            <person name="Luo M.C."/>
            <person name="Dvorak J."/>
            <person name="Tong Y."/>
            <person name="Wang J."/>
            <person name="Yang H."/>
            <person name="Li Z."/>
            <person name="Wang D."/>
            <person name="Zhang A."/>
            <person name="Wang J."/>
        </authorList>
    </citation>
    <scope>NUCLEOTIDE SEQUENCE</scope>
    <source>
        <strain evidence="3">cv. G1812</strain>
    </source>
</reference>
<keyword evidence="1" id="KW-0378">Hydrolase</keyword>
<dbReference type="InterPro" id="IPR016138">
    <property type="entry name" value="Ribosome_inactivat_prot_sub1"/>
</dbReference>
<dbReference type="Gene3D" id="3.40.420.10">
    <property type="entry name" value="Ricin (A subunit), domain 1"/>
    <property type="match status" value="1"/>
</dbReference>
<keyword evidence="1" id="KW-0800">Toxin</keyword>
<name>A0A8R7UDY7_TRIUA</name>
<comment type="catalytic activity">
    <reaction evidence="1">
        <text>Endohydrolysis of the N-glycosidic bond at one specific adenosine on the 28S rRNA.</text>
        <dbReference type="EC" id="3.2.2.22"/>
    </reaction>
</comment>
<dbReference type="EC" id="3.2.2.22" evidence="1"/>
<dbReference type="GO" id="GO:0030598">
    <property type="term" value="F:rRNA N-glycosylase activity"/>
    <property type="evidence" value="ECO:0007669"/>
    <property type="project" value="UniProtKB-EC"/>
</dbReference>
<keyword evidence="1" id="KW-0611">Plant defense</keyword>
<reference evidence="2" key="2">
    <citation type="submission" date="2018-03" db="EMBL/GenBank/DDBJ databases">
        <title>The Triticum urartu genome reveals the dynamic nature of wheat genome evolution.</title>
        <authorList>
            <person name="Ling H."/>
            <person name="Ma B."/>
            <person name="Shi X."/>
            <person name="Liu H."/>
            <person name="Dong L."/>
            <person name="Sun H."/>
            <person name="Cao Y."/>
            <person name="Gao Q."/>
            <person name="Zheng S."/>
            <person name="Li Y."/>
            <person name="Yu Y."/>
            <person name="Du H."/>
            <person name="Qi M."/>
            <person name="Li Y."/>
            <person name="Yu H."/>
            <person name="Cui Y."/>
            <person name="Wang N."/>
            <person name="Chen C."/>
            <person name="Wu H."/>
            <person name="Zhao Y."/>
            <person name="Zhang J."/>
            <person name="Li Y."/>
            <person name="Zhou W."/>
            <person name="Zhang B."/>
            <person name="Hu W."/>
            <person name="Eijk M."/>
            <person name="Tang J."/>
            <person name="Witsenboer H."/>
            <person name="Zhao S."/>
            <person name="Li Z."/>
            <person name="Zhang A."/>
            <person name="Wang D."/>
            <person name="Liang C."/>
        </authorList>
    </citation>
    <scope>NUCLEOTIDE SEQUENCE [LARGE SCALE GENOMIC DNA]</scope>
    <source>
        <strain evidence="2">cv. G1812</strain>
    </source>
</reference>
<dbReference type="AlphaFoldDB" id="A0A8R7UDY7"/>
<dbReference type="SUPFAM" id="SSF56371">
    <property type="entry name" value="Ribosome inactivating proteins (RIP)"/>
    <property type="match status" value="1"/>
</dbReference>
<protein>
    <recommendedName>
        <fullName evidence="1">rRNA N-glycosylase</fullName>
        <ecNumber evidence="1">3.2.2.22</ecNumber>
    </recommendedName>
</protein>
<dbReference type="EnsemblPlants" id="TuG1812G0500000455.01.T01">
    <property type="protein sequence ID" value="TuG1812G0500000455.01.T01.cds252866"/>
    <property type="gene ID" value="TuG1812G0500000455.01"/>
</dbReference>
<dbReference type="Pfam" id="PF00161">
    <property type="entry name" value="RIP"/>
    <property type="match status" value="1"/>
</dbReference>
<evidence type="ECO:0000313" key="2">
    <source>
        <dbReference type="EnsemblPlants" id="TuG1812G0500000455.01.T01.cds252866"/>
    </source>
</evidence>
<evidence type="ECO:0000313" key="3">
    <source>
        <dbReference type="Proteomes" id="UP000015106"/>
    </source>
</evidence>
<organism evidence="2 3">
    <name type="scientific">Triticum urartu</name>
    <name type="common">Red wild einkorn</name>
    <name type="synonym">Crithodium urartu</name>
    <dbReference type="NCBI Taxonomy" id="4572"/>
    <lineage>
        <taxon>Eukaryota</taxon>
        <taxon>Viridiplantae</taxon>
        <taxon>Streptophyta</taxon>
        <taxon>Embryophyta</taxon>
        <taxon>Tracheophyta</taxon>
        <taxon>Spermatophyta</taxon>
        <taxon>Magnoliopsida</taxon>
        <taxon>Liliopsida</taxon>
        <taxon>Poales</taxon>
        <taxon>Poaceae</taxon>
        <taxon>BOP clade</taxon>
        <taxon>Pooideae</taxon>
        <taxon>Triticodae</taxon>
        <taxon>Triticeae</taxon>
        <taxon>Triticinae</taxon>
        <taxon>Triticum</taxon>
    </lineage>
</organism>
<keyword evidence="1" id="KW-0652">Protein synthesis inhibitor</keyword>
<dbReference type="GO" id="GO:0006952">
    <property type="term" value="P:defense response"/>
    <property type="evidence" value="ECO:0007669"/>
    <property type="project" value="UniProtKB-KW"/>
</dbReference>
<evidence type="ECO:0000256" key="1">
    <source>
        <dbReference type="RuleBase" id="RU004915"/>
    </source>
</evidence>
<dbReference type="InterPro" id="IPR001574">
    <property type="entry name" value="Ribosome_inactivat_prot"/>
</dbReference>
<dbReference type="GO" id="GO:0090729">
    <property type="term" value="F:toxin activity"/>
    <property type="evidence" value="ECO:0007669"/>
    <property type="project" value="UniProtKB-KW"/>
</dbReference>
<dbReference type="Gramene" id="TuG1812G0500000455.01.T01">
    <property type="protein sequence ID" value="TuG1812G0500000455.01.T01.cds252866"/>
    <property type="gene ID" value="TuG1812G0500000455.01"/>
</dbReference>
<dbReference type="GO" id="GO:0017148">
    <property type="term" value="P:negative regulation of translation"/>
    <property type="evidence" value="ECO:0007669"/>
    <property type="project" value="UniProtKB-KW"/>
</dbReference>
<sequence>MWINLTLKGEAARPPALLLRSDNVYLLGFIAADGTAFCTKGKKKIFPVDCTELPFEDSYGGLTNRREKEDLNGLLEAVSLGKSEAQAAADALARFKHGTTSPEVARKSLLAFTLMIPEAQRFHSIGNKMKTDWLKSSHLTEDQVKLIFVWRVLSVLWCRGDNPPDGEWSKAKDKLKALNIKSRADVSRALDMVKNEGRCSDLRKEKPPA</sequence>
<dbReference type="Proteomes" id="UP000015106">
    <property type="component" value="Chromosome 5"/>
</dbReference>
<comment type="similarity">
    <text evidence="1">Belongs to the ribosome-inactivating protein family.</text>
</comment>
<accession>A0A8R7UDY7</accession>
<dbReference type="PANTHER" id="PTHR33453">
    <property type="match status" value="1"/>
</dbReference>
<dbReference type="PANTHER" id="PTHR33453:SF11">
    <property type="entry name" value="RRNA N-GLYCOSYLASE"/>
    <property type="match status" value="1"/>
</dbReference>